<dbReference type="PANTHER" id="PTHR30506:SF3">
    <property type="entry name" value="UPF0126 INNER MEMBRANE PROTEIN YADS-RELATED"/>
    <property type="match status" value="1"/>
</dbReference>
<organism evidence="9 10">
    <name type="scientific">Marinibacterium profundimaris</name>
    <dbReference type="NCBI Taxonomy" id="1679460"/>
    <lineage>
        <taxon>Bacteria</taxon>
        <taxon>Pseudomonadati</taxon>
        <taxon>Pseudomonadota</taxon>
        <taxon>Alphaproteobacteria</taxon>
        <taxon>Rhodobacterales</taxon>
        <taxon>Paracoccaceae</taxon>
        <taxon>Marinibacterium</taxon>
    </lineage>
</organism>
<dbReference type="GO" id="GO:0005886">
    <property type="term" value="C:plasma membrane"/>
    <property type="evidence" value="ECO:0007669"/>
    <property type="project" value="UniProtKB-SubCell"/>
</dbReference>
<keyword evidence="3" id="KW-1003">Cell membrane</keyword>
<dbReference type="Proteomes" id="UP000215377">
    <property type="component" value="Unassembled WGS sequence"/>
</dbReference>
<evidence type="ECO:0000313" key="9">
    <source>
        <dbReference type="EMBL" id="OWU77253.1"/>
    </source>
</evidence>
<dbReference type="InterPro" id="IPR005115">
    <property type="entry name" value="Gly_transporter"/>
</dbReference>
<keyword evidence="10" id="KW-1185">Reference proteome</keyword>
<dbReference type="OrthoDB" id="9791874at2"/>
<feature type="transmembrane region" description="Helical" evidence="7">
    <location>
        <begin position="89"/>
        <end position="109"/>
    </location>
</feature>
<evidence type="ECO:0000256" key="4">
    <source>
        <dbReference type="ARBA" id="ARBA00022692"/>
    </source>
</evidence>
<comment type="subcellular location">
    <subcellularLocation>
        <location evidence="1">Cell membrane</location>
        <topology evidence="1">Multi-pass membrane protein</topology>
    </subcellularLocation>
</comment>
<accession>A0A225NQU7</accession>
<feature type="domain" description="Glycine transporter" evidence="8">
    <location>
        <begin position="5"/>
        <end position="73"/>
    </location>
</feature>
<proteinExistence type="inferred from homology"/>
<feature type="transmembrane region" description="Helical" evidence="7">
    <location>
        <begin position="62"/>
        <end position="82"/>
    </location>
</feature>
<keyword evidence="6 7" id="KW-0472">Membrane</keyword>
<evidence type="ECO:0000256" key="6">
    <source>
        <dbReference type="ARBA" id="ARBA00023136"/>
    </source>
</evidence>
<dbReference type="EMBL" id="AQQR01000001">
    <property type="protein sequence ID" value="OWU77253.1"/>
    <property type="molecule type" value="Genomic_DNA"/>
</dbReference>
<dbReference type="AlphaFoldDB" id="A0A225NQU7"/>
<comment type="similarity">
    <text evidence="2">Belongs to the UPF0126 family.</text>
</comment>
<evidence type="ECO:0000256" key="7">
    <source>
        <dbReference type="SAM" id="Phobius"/>
    </source>
</evidence>
<evidence type="ECO:0000259" key="8">
    <source>
        <dbReference type="Pfam" id="PF03458"/>
    </source>
</evidence>
<feature type="transmembrane region" description="Helical" evidence="7">
    <location>
        <begin position="29"/>
        <end position="50"/>
    </location>
</feature>
<reference evidence="9 10" key="1">
    <citation type="submission" date="2013-04" db="EMBL/GenBank/DDBJ databases">
        <title>Oceanicola sp. 22II1-22F33 Genome Sequencing.</title>
        <authorList>
            <person name="Lai Q."/>
            <person name="Li G."/>
            <person name="Shao Z."/>
        </authorList>
    </citation>
    <scope>NUCLEOTIDE SEQUENCE [LARGE SCALE GENOMIC DNA]</scope>
    <source>
        <strain evidence="9 10">22II1-22F33</strain>
    </source>
</reference>
<feature type="transmembrane region" description="Helical" evidence="7">
    <location>
        <begin position="6"/>
        <end position="22"/>
    </location>
</feature>
<feature type="transmembrane region" description="Helical" evidence="7">
    <location>
        <begin position="146"/>
        <end position="164"/>
    </location>
</feature>
<evidence type="ECO:0000256" key="2">
    <source>
        <dbReference type="ARBA" id="ARBA00008193"/>
    </source>
</evidence>
<gene>
    <name evidence="9" type="ORF">ATO3_00480</name>
</gene>
<comment type="caution">
    <text evidence="9">The sequence shown here is derived from an EMBL/GenBank/DDBJ whole genome shotgun (WGS) entry which is preliminary data.</text>
</comment>
<dbReference type="Pfam" id="PF03458">
    <property type="entry name" value="Gly_transporter"/>
    <property type="match status" value="2"/>
</dbReference>
<evidence type="ECO:0000256" key="1">
    <source>
        <dbReference type="ARBA" id="ARBA00004651"/>
    </source>
</evidence>
<keyword evidence="4 7" id="KW-0812">Transmembrane</keyword>
<sequence length="205" mass="21469">MWFTAFDIIGTVAFAYSGFVAGARRQLDLLGVVIVAFLTASAGGALSQVLLGEVPRILTDRLASGLIFGTVLVGLALHWTGIRRVERRWTFVTADAIGLAAFAMTGATLALSHGLAFFGTTLLAFLTAVGGGLLRDSLIGDIPVVLRSGFYGIIAVFVGMAVYACDRLAIAPDIAPPAIFIGAVVLRLIAHARGWSLPVLTLPDD</sequence>
<protein>
    <recommendedName>
        <fullName evidence="8">Glycine transporter domain-containing protein</fullName>
    </recommendedName>
</protein>
<feature type="transmembrane region" description="Helical" evidence="7">
    <location>
        <begin position="170"/>
        <end position="190"/>
    </location>
</feature>
<feature type="transmembrane region" description="Helical" evidence="7">
    <location>
        <begin position="115"/>
        <end position="134"/>
    </location>
</feature>
<evidence type="ECO:0000313" key="10">
    <source>
        <dbReference type="Proteomes" id="UP000215377"/>
    </source>
</evidence>
<dbReference type="PANTHER" id="PTHR30506">
    <property type="entry name" value="INNER MEMBRANE PROTEIN"/>
    <property type="match status" value="1"/>
</dbReference>
<feature type="domain" description="Glycine transporter" evidence="8">
    <location>
        <begin position="93"/>
        <end position="165"/>
    </location>
</feature>
<evidence type="ECO:0000256" key="5">
    <source>
        <dbReference type="ARBA" id="ARBA00022989"/>
    </source>
</evidence>
<name>A0A225NQU7_9RHOB</name>
<keyword evidence="5 7" id="KW-1133">Transmembrane helix</keyword>
<evidence type="ECO:0000256" key="3">
    <source>
        <dbReference type="ARBA" id="ARBA00022475"/>
    </source>
</evidence>
<dbReference type="RefSeq" id="WP_158217878.1">
    <property type="nucleotide sequence ID" value="NZ_AQQR01000001.1"/>
</dbReference>